<accession>A0AAW5QSR3</accession>
<gene>
    <name evidence="1" type="ORF">MUB46_03525</name>
</gene>
<evidence type="ECO:0000313" key="2">
    <source>
        <dbReference type="Proteomes" id="UP001320898"/>
    </source>
</evidence>
<sequence length="90" mass="9306">MDRSSLIFCTGSLVACLGAAWLFFPLAALDPETVAMAQTPQPAETLPMIDVGQGFGELPAVELIGYYVENPPAPPAAGAAPEPVIRFGGC</sequence>
<proteinExistence type="predicted"/>
<dbReference type="EMBL" id="JALIDZ010000002">
    <property type="protein sequence ID" value="MCT8970922.1"/>
    <property type="molecule type" value="Genomic_DNA"/>
</dbReference>
<dbReference type="PROSITE" id="PS51257">
    <property type="entry name" value="PROKAR_LIPOPROTEIN"/>
    <property type="match status" value="1"/>
</dbReference>
<dbReference type="Proteomes" id="UP001320898">
    <property type="component" value="Unassembled WGS sequence"/>
</dbReference>
<evidence type="ECO:0000313" key="1">
    <source>
        <dbReference type="EMBL" id="MCT8970922.1"/>
    </source>
</evidence>
<dbReference type="RefSeq" id="WP_261614499.1">
    <property type="nucleotide sequence ID" value="NZ_JALIDZ010000002.1"/>
</dbReference>
<organism evidence="1 2">
    <name type="scientific">Microbaculum marinisediminis</name>
    <dbReference type="NCBI Taxonomy" id="2931392"/>
    <lineage>
        <taxon>Bacteria</taxon>
        <taxon>Pseudomonadati</taxon>
        <taxon>Pseudomonadota</taxon>
        <taxon>Alphaproteobacteria</taxon>
        <taxon>Hyphomicrobiales</taxon>
        <taxon>Tepidamorphaceae</taxon>
        <taxon>Microbaculum</taxon>
    </lineage>
</organism>
<keyword evidence="2" id="KW-1185">Reference proteome</keyword>
<reference evidence="1 2" key="1">
    <citation type="submission" date="2022-04" db="EMBL/GenBank/DDBJ databases">
        <authorList>
            <person name="Ye Y.-Q."/>
            <person name="Du Z.-J."/>
        </authorList>
    </citation>
    <scope>NUCLEOTIDE SEQUENCE [LARGE SCALE GENOMIC DNA]</scope>
    <source>
        <strain evidence="1 2">A6E488</strain>
    </source>
</reference>
<protein>
    <submittedName>
        <fullName evidence="1">Uncharacterized protein</fullName>
    </submittedName>
</protein>
<comment type="caution">
    <text evidence="1">The sequence shown here is derived from an EMBL/GenBank/DDBJ whole genome shotgun (WGS) entry which is preliminary data.</text>
</comment>
<name>A0AAW5QSR3_9HYPH</name>
<dbReference type="AlphaFoldDB" id="A0AAW5QSR3"/>